<feature type="region of interest" description="Disordered" evidence="2">
    <location>
        <begin position="82"/>
        <end position="180"/>
    </location>
</feature>
<reference evidence="4 5" key="1">
    <citation type="submission" date="2020-02" db="EMBL/GenBank/DDBJ databases">
        <authorList>
            <person name="Ferguson B K."/>
        </authorList>
    </citation>
    <scope>NUCLEOTIDE SEQUENCE [LARGE SCALE GENOMIC DNA]</scope>
</reference>
<dbReference type="InterPro" id="IPR001878">
    <property type="entry name" value="Znf_CCHC"/>
</dbReference>
<keyword evidence="1" id="KW-0863">Zinc-finger</keyword>
<organism evidence="4 5">
    <name type="scientific">Trichogramma brassicae</name>
    <dbReference type="NCBI Taxonomy" id="86971"/>
    <lineage>
        <taxon>Eukaryota</taxon>
        <taxon>Metazoa</taxon>
        <taxon>Ecdysozoa</taxon>
        <taxon>Arthropoda</taxon>
        <taxon>Hexapoda</taxon>
        <taxon>Insecta</taxon>
        <taxon>Pterygota</taxon>
        <taxon>Neoptera</taxon>
        <taxon>Endopterygota</taxon>
        <taxon>Hymenoptera</taxon>
        <taxon>Apocrita</taxon>
        <taxon>Proctotrupomorpha</taxon>
        <taxon>Chalcidoidea</taxon>
        <taxon>Trichogrammatidae</taxon>
        <taxon>Trichogramma</taxon>
    </lineage>
</organism>
<dbReference type="Gene3D" id="4.10.60.10">
    <property type="entry name" value="Zinc finger, CCHC-type"/>
    <property type="match status" value="1"/>
</dbReference>
<keyword evidence="5" id="KW-1185">Reference proteome</keyword>
<feature type="domain" description="CCHC-type" evidence="3">
    <location>
        <begin position="370"/>
        <end position="383"/>
    </location>
</feature>
<feature type="compositionally biased region" description="Basic and acidic residues" evidence="2">
    <location>
        <begin position="118"/>
        <end position="155"/>
    </location>
</feature>
<keyword evidence="1" id="KW-0479">Metal-binding</keyword>
<feature type="domain" description="CCHC-type" evidence="3">
    <location>
        <begin position="347"/>
        <end position="362"/>
    </location>
</feature>
<dbReference type="GO" id="GO:0008270">
    <property type="term" value="F:zinc ion binding"/>
    <property type="evidence" value="ECO:0007669"/>
    <property type="project" value="UniProtKB-KW"/>
</dbReference>
<dbReference type="OrthoDB" id="7699172at2759"/>
<name>A0A6H5HZX2_9HYME</name>
<dbReference type="AlphaFoldDB" id="A0A6H5HZX2"/>
<dbReference type="Proteomes" id="UP000479190">
    <property type="component" value="Unassembled WGS sequence"/>
</dbReference>
<accession>A0A6H5HZX2</accession>
<dbReference type="PROSITE" id="PS50158">
    <property type="entry name" value="ZF_CCHC"/>
    <property type="match status" value="2"/>
</dbReference>
<dbReference type="EMBL" id="CADCXV010000358">
    <property type="protein sequence ID" value="CAB0029878.1"/>
    <property type="molecule type" value="Genomic_DNA"/>
</dbReference>
<evidence type="ECO:0000256" key="2">
    <source>
        <dbReference type="SAM" id="MobiDB-lite"/>
    </source>
</evidence>
<evidence type="ECO:0000256" key="1">
    <source>
        <dbReference type="PROSITE-ProRule" id="PRU00047"/>
    </source>
</evidence>
<protein>
    <recommendedName>
        <fullName evidence="3">CCHC-type domain-containing protein</fullName>
    </recommendedName>
</protein>
<proteinExistence type="predicted"/>
<feature type="compositionally biased region" description="Low complexity" evidence="2">
    <location>
        <begin position="83"/>
        <end position="94"/>
    </location>
</feature>
<dbReference type="GO" id="GO:0003676">
    <property type="term" value="F:nucleic acid binding"/>
    <property type="evidence" value="ECO:0007669"/>
    <property type="project" value="InterPro"/>
</dbReference>
<dbReference type="SUPFAM" id="SSF57756">
    <property type="entry name" value="Retrovirus zinc finger-like domains"/>
    <property type="match status" value="1"/>
</dbReference>
<evidence type="ECO:0000313" key="5">
    <source>
        <dbReference type="Proteomes" id="UP000479190"/>
    </source>
</evidence>
<sequence length="419" mass="45251">MAAAQSTAASAGLLNMKALYQNKNPLAKTSMLSWLSGGNDKQTKGNVHHPIILYTGCLEQAIIALRLAGHPESPGTTMIEAAPTQTVPTEVPTQIRKGHKQPATSPGQNRTPKRSTRTTRDDVKSTADRELDDNKNDVEDDFAEVKRRRDRHREAPAQGKPAARPGQHPQMAKSGRHAVQPRPDAIVVKTPSEGGATYADILRKLYANLTLQDTVRKSVKCIRHSPSGALVMQMNKGAENISALKSELEAAIGDTASASTLRHTTAIEIKDLDESATKVEIREALCTQLGHADLELDVVRSLRKAYAGTLTAVVALLDDVAAQAIKLGHIRIGWVSCRIRGRAEQLRCFRCWSPGHIAARCKGPHGTGLCYCCAKEGHQAKDCEAPPMCVFCRGQGADDHTSGGPRCPRAGETLQAPRK</sequence>
<evidence type="ECO:0000259" key="3">
    <source>
        <dbReference type="PROSITE" id="PS50158"/>
    </source>
</evidence>
<dbReference type="InterPro" id="IPR036875">
    <property type="entry name" value="Znf_CCHC_sf"/>
</dbReference>
<gene>
    <name evidence="4" type="ORF">TBRA_LOCUS1902</name>
</gene>
<keyword evidence="1" id="KW-0862">Zinc</keyword>
<feature type="region of interest" description="Disordered" evidence="2">
    <location>
        <begin position="397"/>
        <end position="419"/>
    </location>
</feature>
<dbReference type="SMART" id="SM00343">
    <property type="entry name" value="ZnF_C2HC"/>
    <property type="match status" value="2"/>
</dbReference>
<evidence type="ECO:0000313" key="4">
    <source>
        <dbReference type="EMBL" id="CAB0029878.1"/>
    </source>
</evidence>